<reference evidence="2 3" key="1">
    <citation type="journal article" date="2021" name="BMC Genomics">
        <title>Telomere-to-telomere genome assembly of asparaginase-producing Trichoderma simmonsii.</title>
        <authorList>
            <person name="Chung D."/>
            <person name="Kwon Y.M."/>
            <person name="Yang Y."/>
        </authorList>
    </citation>
    <scope>NUCLEOTIDE SEQUENCE [LARGE SCALE GENOMIC DNA]</scope>
    <source>
        <strain evidence="2 3">GH-Sj1</strain>
    </source>
</reference>
<keyword evidence="3" id="KW-1185">Reference proteome</keyword>
<feature type="region of interest" description="Disordered" evidence="1">
    <location>
        <begin position="86"/>
        <end position="110"/>
    </location>
</feature>
<dbReference type="Proteomes" id="UP000826661">
    <property type="component" value="Chromosome I"/>
</dbReference>
<evidence type="ECO:0000313" key="2">
    <source>
        <dbReference type="EMBL" id="QYS93235.1"/>
    </source>
</evidence>
<protein>
    <submittedName>
        <fullName evidence="2">Uncharacterized protein</fullName>
    </submittedName>
</protein>
<evidence type="ECO:0000256" key="1">
    <source>
        <dbReference type="SAM" id="MobiDB-lite"/>
    </source>
</evidence>
<gene>
    <name evidence="2" type="ORF">H0G86_013315</name>
</gene>
<organism evidence="2 3">
    <name type="scientific">Trichoderma simmonsii</name>
    <dbReference type="NCBI Taxonomy" id="1491479"/>
    <lineage>
        <taxon>Eukaryota</taxon>
        <taxon>Fungi</taxon>
        <taxon>Dikarya</taxon>
        <taxon>Ascomycota</taxon>
        <taxon>Pezizomycotina</taxon>
        <taxon>Sordariomycetes</taxon>
        <taxon>Hypocreomycetidae</taxon>
        <taxon>Hypocreales</taxon>
        <taxon>Hypocreaceae</taxon>
        <taxon>Trichoderma</taxon>
    </lineage>
</organism>
<evidence type="ECO:0000313" key="3">
    <source>
        <dbReference type="Proteomes" id="UP000826661"/>
    </source>
</evidence>
<sequence>MDSTSFPPEQIYRSRDNLELDLDYYAAIGGYKWIIRRSNYIEHAARWKILYSCNQFRKGCQFSINVAETRSGWVIRHRTEARFYTHNHPTEPGLQPSQPPSQLQRSPSPVQSKLRQWEKQLEILEGLQQLLEEEDLEGELERQLERELEREPEPERQLEKQLPTCSKCHLEGHRRGAKKCTLRDRSSSPIAIAGS</sequence>
<dbReference type="EMBL" id="CP075864">
    <property type="protein sequence ID" value="QYS93235.1"/>
    <property type="molecule type" value="Genomic_DNA"/>
</dbReference>
<feature type="region of interest" description="Disordered" evidence="1">
    <location>
        <begin position="176"/>
        <end position="195"/>
    </location>
</feature>
<accession>A0A8G0L4Y3</accession>
<name>A0A8G0L4Y3_9HYPO</name>
<dbReference type="AlphaFoldDB" id="A0A8G0L4Y3"/>
<feature type="compositionally biased region" description="Basic and acidic residues" evidence="1">
    <location>
        <begin position="142"/>
        <end position="159"/>
    </location>
</feature>
<feature type="region of interest" description="Disordered" evidence="1">
    <location>
        <begin position="142"/>
        <end position="162"/>
    </location>
</feature>
<feature type="compositionally biased region" description="Low complexity" evidence="1">
    <location>
        <begin position="100"/>
        <end position="110"/>
    </location>
</feature>
<proteinExistence type="predicted"/>